<evidence type="ECO:0000256" key="1">
    <source>
        <dbReference type="SAM" id="Phobius"/>
    </source>
</evidence>
<feature type="transmembrane region" description="Helical" evidence="1">
    <location>
        <begin position="855"/>
        <end position="874"/>
    </location>
</feature>
<feature type="transmembrane region" description="Helical" evidence="1">
    <location>
        <begin position="331"/>
        <end position="350"/>
    </location>
</feature>
<feature type="transmembrane region" description="Helical" evidence="1">
    <location>
        <begin position="460"/>
        <end position="482"/>
    </location>
</feature>
<protein>
    <submittedName>
        <fullName evidence="2">Acriflavin resistance protein</fullName>
    </submittedName>
    <submittedName>
        <fullName evidence="3">Hydrophobic/amphiphilic exporter-1, HAE1 family</fullName>
    </submittedName>
</protein>
<keyword evidence="1" id="KW-0812">Transmembrane</keyword>
<keyword evidence="1" id="KW-0472">Membrane</keyword>
<sequence length="1029" mass="113616">MNIAKICVKRPVTTLMFMLIALLIGVVSIFQLPVDLYPEIEIPVAIVSVDYSGVAPEEMEKLVTRPIEQAVSTVSNLKSVSSYSREGNSIVIVQFEYGTDMDFAALEMREKVDMIKRLLPEGSSNPLVLKIDPNAQPIVQIGVSSDTQIDKLQSIVENEIVPRFERIEGVASVSISGGNERQVKVEVSSEKLNGYDLTLSHIQNILRSENINLPGGTVNQGNKKLLVRTIGEFENIDQIRNIPITLRTGEVIRLSDIANVDLVFKDQNNISRVNGKNSIGISITKQSVANTVKVAQKVIDEVSKLDKEYKDIEIIVGMDQSEFINKSIKNVSQNAILGAIFAVIVLYLFLKNIRSTFIVGVAIPVSVITTFAFMYFGKLTINLISLGGLALGIGMLVDNSIVVLENIYRFRQEGYSNDEAAIKGTNEVIMAVFASTMTTIAVFLPIVFIQGFTAIVFKQLSFSVVFSLISSLIISLTVVPMLSSKILKLESESKKKFTLTDKILNTFSKFISNVQNRYEKLLNLALRKRKLSVFIAIAIFISSIFLVGMVGGEFFPKQDEGRFVVNIETPFGSSIDYSNEIVQKVENIVSKIPEKEKIFTQIGSSGEFRTSAENRSTVTVVLVDQKDRKRKTEDIVIDVREKVAKIPGAKITVSEVSSMQGAGPESDPIAIRIKGDDIDKLRQIGEDFANIISDIPGTSQVNVDIKLGDPELRIYVNRQVASIYGITTFEIANTIKSSIEGVRATRFKIDADEIDVNLSLDSNIRSSVDNMRQIMIRSAMGEKVPLGDLVTIEYGNSPTQIARINQSRVITVTSKLKGRDLKSVTDDIERKLNSYNLPAGYTYSFTGQQQDMIEAFKGLILALLLSIVIVYMILASQFESLIHPFTVMFSVPFALSGGFIGLFLTKRTLSVPAFIGIIMLSGIVVNNAIVLVDYINKLRENSLERKDAIIKAGITRFRPILMTTLTTVLGLIPLAFGIGEGGETQAPLATVVIGGLITSTLLTLVFIPVVYTIFDDITLKYKYKLRNKR</sequence>
<reference evidence="3 5" key="2">
    <citation type="submission" date="2016-11" db="EMBL/GenBank/DDBJ databases">
        <authorList>
            <person name="Varghese N."/>
            <person name="Submissions S."/>
        </authorList>
    </citation>
    <scope>NUCLEOTIDE SEQUENCE [LARGE SCALE GENOMIC DNA]</scope>
    <source>
        <strain evidence="3 5">DSM 7308</strain>
    </source>
</reference>
<dbReference type="Gene3D" id="3.30.70.1430">
    <property type="entry name" value="Multidrug efflux transporter AcrB pore domain"/>
    <property type="match status" value="2"/>
</dbReference>
<dbReference type="PRINTS" id="PR00702">
    <property type="entry name" value="ACRIFLAVINRP"/>
</dbReference>
<dbReference type="RefSeq" id="WP_066071595.1">
    <property type="nucleotide sequence ID" value="NZ_FRBG01000004.1"/>
</dbReference>
<dbReference type="AlphaFoldDB" id="A0A150FSG2"/>
<feature type="transmembrane region" description="Helical" evidence="1">
    <location>
        <begin position="428"/>
        <end position="448"/>
    </location>
</feature>
<proteinExistence type="predicted"/>
<dbReference type="Gene3D" id="3.30.70.1320">
    <property type="entry name" value="Multidrug efflux transporter AcrB pore domain like"/>
    <property type="match status" value="1"/>
</dbReference>
<gene>
    <name evidence="2" type="ORF">JWYL7_1624</name>
    <name evidence="3" type="ORF">SAMN05661008_00753</name>
</gene>
<feature type="transmembrane region" description="Helical" evidence="1">
    <location>
        <begin position="881"/>
        <end position="905"/>
    </location>
</feature>
<reference evidence="2 4" key="1">
    <citation type="submission" date="2016-02" db="EMBL/GenBank/DDBJ databases">
        <title>Draft genome sequence for Clostridium paradoxum JW-YL-7.</title>
        <authorList>
            <person name="Utturkar S.M."/>
            <person name="Lancaster A."/>
            <person name="Poole F.L."/>
            <person name="Adams M.W."/>
            <person name="Brown S.D."/>
        </authorList>
    </citation>
    <scope>NUCLEOTIDE SEQUENCE [LARGE SCALE GENOMIC DNA]</scope>
    <source>
        <strain evidence="2 4">JW-YL-7</strain>
    </source>
</reference>
<evidence type="ECO:0000313" key="4">
    <source>
        <dbReference type="Proteomes" id="UP000092605"/>
    </source>
</evidence>
<dbReference type="InterPro" id="IPR027463">
    <property type="entry name" value="AcrB_DN_DC_subdom"/>
</dbReference>
<dbReference type="Proteomes" id="UP000092605">
    <property type="component" value="Unassembled WGS sequence"/>
</dbReference>
<dbReference type="STRING" id="1121328.JWYL7_1624"/>
<feature type="transmembrane region" description="Helical" evidence="1">
    <location>
        <begin position="357"/>
        <end position="377"/>
    </location>
</feature>
<dbReference type="OrthoDB" id="9757876at2"/>
<keyword evidence="1" id="KW-1133">Transmembrane helix</keyword>
<dbReference type="Pfam" id="PF00873">
    <property type="entry name" value="ACR_tran"/>
    <property type="match status" value="1"/>
</dbReference>
<feature type="transmembrane region" description="Helical" evidence="1">
    <location>
        <begin position="988"/>
        <end position="1014"/>
    </location>
</feature>
<evidence type="ECO:0000313" key="2">
    <source>
        <dbReference type="EMBL" id="KXZ40549.1"/>
    </source>
</evidence>
<dbReference type="EMBL" id="FRBG01000004">
    <property type="protein sequence ID" value="SHK71013.1"/>
    <property type="molecule type" value="Genomic_DNA"/>
</dbReference>
<feature type="transmembrane region" description="Helical" evidence="1">
    <location>
        <begin position="957"/>
        <end position="976"/>
    </location>
</feature>
<dbReference type="SUPFAM" id="SSF82866">
    <property type="entry name" value="Multidrug efflux transporter AcrB transmembrane domain"/>
    <property type="match status" value="2"/>
</dbReference>
<dbReference type="EMBL" id="LSFY01000001">
    <property type="protein sequence ID" value="KXZ40549.1"/>
    <property type="molecule type" value="Genomic_DNA"/>
</dbReference>
<dbReference type="InterPro" id="IPR001036">
    <property type="entry name" value="Acrflvin-R"/>
</dbReference>
<dbReference type="SUPFAM" id="SSF82693">
    <property type="entry name" value="Multidrug efflux transporter AcrB pore domain, PN1, PN2, PC1 and PC2 subdomains"/>
    <property type="match status" value="3"/>
</dbReference>
<dbReference type="SUPFAM" id="SSF82714">
    <property type="entry name" value="Multidrug efflux transporter AcrB TolC docking domain, DN and DC subdomains"/>
    <property type="match status" value="2"/>
</dbReference>
<comment type="caution">
    <text evidence="2">The sequence shown here is derived from an EMBL/GenBank/DDBJ whole genome shotgun (WGS) entry which is preliminary data.</text>
</comment>
<evidence type="ECO:0000313" key="3">
    <source>
        <dbReference type="EMBL" id="SHK71013.1"/>
    </source>
</evidence>
<dbReference type="Gene3D" id="1.20.1640.10">
    <property type="entry name" value="Multidrug efflux transporter AcrB transmembrane domain"/>
    <property type="match status" value="2"/>
</dbReference>
<name>A0A150FSG2_CLOPD</name>
<dbReference type="PANTHER" id="PTHR32063">
    <property type="match status" value="1"/>
</dbReference>
<dbReference type="PANTHER" id="PTHR32063:SF0">
    <property type="entry name" value="SWARMING MOTILITY PROTEIN SWRC"/>
    <property type="match status" value="1"/>
</dbReference>
<accession>A0A150FSG2</accession>
<dbReference type="PATRIC" id="fig|1121328.3.peg.1635"/>
<feature type="transmembrane region" description="Helical" evidence="1">
    <location>
        <begin position="383"/>
        <end position="407"/>
    </location>
</feature>
<dbReference type="Gene3D" id="3.30.2090.10">
    <property type="entry name" value="Multidrug efflux transporter AcrB TolC docking domain, DN and DC subdomains"/>
    <property type="match status" value="2"/>
</dbReference>
<keyword evidence="5" id="KW-1185">Reference proteome</keyword>
<feature type="transmembrane region" description="Helical" evidence="1">
    <location>
        <begin position="531"/>
        <end position="552"/>
    </location>
</feature>
<dbReference type="Proteomes" id="UP000323392">
    <property type="component" value="Unassembled WGS sequence"/>
</dbReference>
<feature type="transmembrane region" description="Helical" evidence="1">
    <location>
        <begin position="12"/>
        <end position="32"/>
    </location>
</feature>
<evidence type="ECO:0000313" key="5">
    <source>
        <dbReference type="Proteomes" id="UP000323392"/>
    </source>
</evidence>
<dbReference type="GO" id="GO:0005886">
    <property type="term" value="C:plasma membrane"/>
    <property type="evidence" value="ECO:0007669"/>
    <property type="project" value="TreeGrafter"/>
</dbReference>
<organism evidence="2 4">
    <name type="scientific">Alkalithermobacter thermoalcaliphilus JW-YL-7 = DSM 7308</name>
    <dbReference type="NCBI Taxonomy" id="1121328"/>
    <lineage>
        <taxon>Bacteria</taxon>
        <taxon>Bacillati</taxon>
        <taxon>Bacillota</taxon>
        <taxon>Clostridia</taxon>
        <taxon>Peptostreptococcales</taxon>
        <taxon>Tepidibacteraceae</taxon>
        <taxon>Alkalithermobacter</taxon>
    </lineage>
</organism>
<feature type="transmembrane region" description="Helical" evidence="1">
    <location>
        <begin position="911"/>
        <end position="936"/>
    </location>
</feature>
<dbReference type="Gene3D" id="3.30.70.1440">
    <property type="entry name" value="Multidrug efflux transporter AcrB pore domain"/>
    <property type="match status" value="1"/>
</dbReference>
<dbReference type="GO" id="GO:0042910">
    <property type="term" value="F:xenobiotic transmembrane transporter activity"/>
    <property type="evidence" value="ECO:0007669"/>
    <property type="project" value="TreeGrafter"/>
</dbReference>